<dbReference type="SMART" id="SM00672">
    <property type="entry name" value="CAP10"/>
    <property type="match status" value="1"/>
</dbReference>
<dbReference type="EMBL" id="BQKE01000001">
    <property type="protein sequence ID" value="GJM59755.1"/>
    <property type="molecule type" value="Genomic_DNA"/>
</dbReference>
<evidence type="ECO:0000313" key="3">
    <source>
        <dbReference type="EMBL" id="GJM59755.1"/>
    </source>
</evidence>
<evidence type="ECO:0000313" key="4">
    <source>
        <dbReference type="Proteomes" id="UP001310022"/>
    </source>
</evidence>
<dbReference type="RefSeq" id="WP_338235717.1">
    <property type="nucleotide sequence ID" value="NZ_BQKE01000001.1"/>
</dbReference>
<evidence type="ECO:0000256" key="1">
    <source>
        <dbReference type="ARBA" id="ARBA00022679"/>
    </source>
</evidence>
<dbReference type="InterPro" id="IPR051091">
    <property type="entry name" value="O-Glucosyltr/Glycosyltrsf_90"/>
</dbReference>
<gene>
    <name evidence="3" type="ORF">PEDI_03070</name>
</gene>
<dbReference type="Pfam" id="PF05686">
    <property type="entry name" value="Glyco_transf_90"/>
    <property type="match status" value="1"/>
</dbReference>
<dbReference type="GO" id="GO:0016740">
    <property type="term" value="F:transferase activity"/>
    <property type="evidence" value="ECO:0007669"/>
    <property type="project" value="UniProtKB-KW"/>
</dbReference>
<accession>A0AAN5AHW7</accession>
<protein>
    <submittedName>
        <fullName evidence="3">LPS A protein</fullName>
    </submittedName>
</protein>
<keyword evidence="1" id="KW-0808">Transferase</keyword>
<keyword evidence="4" id="KW-1185">Reference proteome</keyword>
<dbReference type="PANTHER" id="PTHR12203:SF35">
    <property type="entry name" value="PROTEIN O-GLUCOSYLTRANSFERASE 1"/>
    <property type="match status" value="1"/>
</dbReference>
<dbReference type="PANTHER" id="PTHR12203">
    <property type="entry name" value="KDEL LYS-ASP-GLU-LEU CONTAINING - RELATED"/>
    <property type="match status" value="1"/>
</dbReference>
<evidence type="ECO:0000259" key="2">
    <source>
        <dbReference type="SMART" id="SM00672"/>
    </source>
</evidence>
<proteinExistence type="predicted"/>
<dbReference type="Proteomes" id="UP001310022">
    <property type="component" value="Unassembled WGS sequence"/>
</dbReference>
<name>A0AAN5AHW7_9BACT</name>
<reference evidence="3 4" key="1">
    <citation type="submission" date="2021-12" db="EMBL/GenBank/DDBJ databases">
        <title>Genome sequencing of bacteria with rrn-lacking chromosome and rrn-plasmid.</title>
        <authorList>
            <person name="Anda M."/>
            <person name="Iwasaki W."/>
        </authorList>
    </citation>
    <scope>NUCLEOTIDE SEQUENCE [LARGE SCALE GENOMIC DNA]</scope>
    <source>
        <strain evidence="3 4">NBRC 15940</strain>
    </source>
</reference>
<sequence length="324" mass="38060">MSLLSSIFPPLSYKRNKALYYFNRWLEGLPAIRSADWIIRHYKKGCTAEEWKVMEKRRDFYCQLETRFALSENAKSLQELASERHSKVYFFDTRRYLRHFSSATKIDYLFGDIRHVEAFPTIQKSRPVGEQNGVLLKLNEVRHFNFIKDPYSWKDKKAEACWRGAVFYGQESRVSLMQNHHKDPSMNIGKTNDGDTPKEWKQERMSIPEQLKYRYLLCPEGNDVATNLKWVMSSNSVAVMPKPKFETWFMEGTLKAGVHYIEVKADWSDLKEQIAFFESHPEKAMEIVQNANAFAATFKNRKREFVLGLMVLDKYLTLAGGKRF</sequence>
<dbReference type="InterPro" id="IPR006598">
    <property type="entry name" value="CAP10"/>
</dbReference>
<feature type="domain" description="Glycosyl transferase CAP10" evidence="2">
    <location>
        <begin position="90"/>
        <end position="305"/>
    </location>
</feature>
<comment type="caution">
    <text evidence="3">The sequence shown here is derived from an EMBL/GenBank/DDBJ whole genome shotgun (WGS) entry which is preliminary data.</text>
</comment>
<organism evidence="3 4">
    <name type="scientific">Persicobacter diffluens</name>
    <dbReference type="NCBI Taxonomy" id="981"/>
    <lineage>
        <taxon>Bacteria</taxon>
        <taxon>Pseudomonadati</taxon>
        <taxon>Bacteroidota</taxon>
        <taxon>Cytophagia</taxon>
        <taxon>Cytophagales</taxon>
        <taxon>Persicobacteraceae</taxon>
        <taxon>Persicobacter</taxon>
    </lineage>
</organism>
<dbReference type="AlphaFoldDB" id="A0AAN5AHW7"/>